<sequence>MSVAEIDKLHQFREEDTWINSVEDFQKTIGISDFFLGTISPYFKFPDWVIEAEKKKKYNRNIPSVEI</sequence>
<reference evidence="1 2" key="1">
    <citation type="submission" date="2015-10" db="EMBL/GenBank/DDBJ databases">
        <title>Draft genome sequence of Salegentibacter salinarum KCTC 12975.</title>
        <authorList>
            <person name="Lin W."/>
            <person name="Zheng Q."/>
        </authorList>
    </citation>
    <scope>NUCLEOTIDE SEQUENCE [LARGE SCALE GENOMIC DNA]</scope>
    <source>
        <strain evidence="1 2">KCTC 12975</strain>
    </source>
</reference>
<comment type="caution">
    <text evidence="1">The sequence shown here is derived from an EMBL/GenBank/DDBJ whole genome shotgun (WGS) entry which is preliminary data.</text>
</comment>
<protein>
    <submittedName>
        <fullName evidence="1">Uncharacterized protein</fullName>
    </submittedName>
</protein>
<dbReference type="OrthoDB" id="981124at2"/>
<evidence type="ECO:0000313" key="2">
    <source>
        <dbReference type="Proteomes" id="UP000232673"/>
    </source>
</evidence>
<dbReference type="AlphaFoldDB" id="A0A2N0U2G1"/>
<accession>A0A2N0U2G1</accession>
<name>A0A2N0U2G1_9FLAO</name>
<proteinExistence type="predicted"/>
<gene>
    <name evidence="1" type="ORF">APR41_12250</name>
</gene>
<organism evidence="1 2">
    <name type="scientific">Salegentibacter salinarum</name>
    <dbReference type="NCBI Taxonomy" id="447422"/>
    <lineage>
        <taxon>Bacteria</taxon>
        <taxon>Pseudomonadati</taxon>
        <taxon>Bacteroidota</taxon>
        <taxon>Flavobacteriia</taxon>
        <taxon>Flavobacteriales</taxon>
        <taxon>Flavobacteriaceae</taxon>
        <taxon>Salegentibacter</taxon>
    </lineage>
</organism>
<dbReference type="Proteomes" id="UP000232673">
    <property type="component" value="Unassembled WGS sequence"/>
</dbReference>
<dbReference type="EMBL" id="LKTS01000002">
    <property type="protein sequence ID" value="PKD21179.1"/>
    <property type="molecule type" value="Genomic_DNA"/>
</dbReference>
<dbReference type="RefSeq" id="WP_079713536.1">
    <property type="nucleotide sequence ID" value="NZ_FUZC01000009.1"/>
</dbReference>
<keyword evidence="2" id="KW-1185">Reference proteome</keyword>
<evidence type="ECO:0000313" key="1">
    <source>
        <dbReference type="EMBL" id="PKD21179.1"/>
    </source>
</evidence>